<comment type="caution">
    <text evidence="1">The sequence shown here is derived from an EMBL/GenBank/DDBJ whole genome shotgun (WGS) entry which is preliminary data.</text>
</comment>
<gene>
    <name evidence="1" type="ORF">H6G83_02390</name>
</gene>
<dbReference type="Pfam" id="PF06080">
    <property type="entry name" value="DUF938"/>
    <property type="match status" value="1"/>
</dbReference>
<dbReference type="PANTHER" id="PTHR20974">
    <property type="entry name" value="UPF0585 PROTEIN CG18661"/>
    <property type="match status" value="1"/>
</dbReference>
<organism evidence="1 2">
    <name type="scientific">Anabaena azotica FACHB-119</name>
    <dbReference type="NCBI Taxonomy" id="947527"/>
    <lineage>
        <taxon>Bacteria</taxon>
        <taxon>Bacillati</taxon>
        <taxon>Cyanobacteriota</taxon>
        <taxon>Cyanophyceae</taxon>
        <taxon>Nostocales</taxon>
        <taxon>Nostocaceae</taxon>
        <taxon>Anabaena</taxon>
        <taxon>Anabaena azotica</taxon>
    </lineage>
</organism>
<dbReference type="InterPro" id="IPR010342">
    <property type="entry name" value="DUF938"/>
</dbReference>
<sequence>MNTPPDPRKYAPATQRNREPILEVLLQVLPASGTILEIASGTGEHAIFFAPRLSPRQWLPSDPNPELRASITAWTAQFPADNLYPPLELDASQPIWPVELDADLPSPIVAIVNINMIHISPWSACLGLMAGAGRILPPGGILYLYGPYKQGTEHTAPSNATFDQSLRSQNPDWGVRNLEDVVAAAQEQNLQLQKVYQMPANNLSVVFQLCV</sequence>
<evidence type="ECO:0000313" key="2">
    <source>
        <dbReference type="Proteomes" id="UP000661112"/>
    </source>
</evidence>
<reference evidence="1 2" key="1">
    <citation type="journal article" date="2020" name="ISME J.">
        <title>Comparative genomics reveals insights into cyanobacterial evolution and habitat adaptation.</title>
        <authorList>
            <person name="Chen M.Y."/>
            <person name="Teng W.K."/>
            <person name="Zhao L."/>
            <person name="Hu C.X."/>
            <person name="Zhou Y.K."/>
            <person name="Han B.P."/>
            <person name="Song L.R."/>
            <person name="Shu W.S."/>
        </authorList>
    </citation>
    <scope>NUCLEOTIDE SEQUENCE [LARGE SCALE GENOMIC DNA]</scope>
    <source>
        <strain evidence="1 2">FACHB-119</strain>
    </source>
</reference>
<dbReference type="PANTHER" id="PTHR20974:SF0">
    <property type="entry name" value="UPF0585 PROTEIN CG18661"/>
    <property type="match status" value="1"/>
</dbReference>
<evidence type="ECO:0000313" key="1">
    <source>
        <dbReference type="EMBL" id="MBD2499476.1"/>
    </source>
</evidence>
<protein>
    <submittedName>
        <fullName evidence="1">DUF938 domain-containing protein</fullName>
    </submittedName>
</protein>
<keyword evidence="2" id="KW-1185">Reference proteome</keyword>
<dbReference type="RefSeq" id="WP_190466359.1">
    <property type="nucleotide sequence ID" value="NZ_JACJSG010000002.1"/>
</dbReference>
<name>A0ABR8CZU8_9NOST</name>
<dbReference type="Gene3D" id="3.40.50.150">
    <property type="entry name" value="Vaccinia Virus protein VP39"/>
    <property type="match status" value="1"/>
</dbReference>
<dbReference type="Proteomes" id="UP000661112">
    <property type="component" value="Unassembled WGS sequence"/>
</dbReference>
<proteinExistence type="predicted"/>
<accession>A0ABR8CZU8</accession>
<dbReference type="InterPro" id="IPR029063">
    <property type="entry name" value="SAM-dependent_MTases_sf"/>
</dbReference>
<dbReference type="SUPFAM" id="SSF53335">
    <property type="entry name" value="S-adenosyl-L-methionine-dependent methyltransferases"/>
    <property type="match status" value="1"/>
</dbReference>
<dbReference type="EMBL" id="JACJSG010000002">
    <property type="protein sequence ID" value="MBD2499476.1"/>
    <property type="molecule type" value="Genomic_DNA"/>
</dbReference>